<reference evidence="13 14" key="1">
    <citation type="journal article" date="2020" name="Nature">
        <title>Six reference-quality genomes reveal evolution of bat adaptations.</title>
        <authorList>
            <person name="Jebb D."/>
            <person name="Huang Z."/>
            <person name="Pippel M."/>
            <person name="Hughes G.M."/>
            <person name="Lavrichenko K."/>
            <person name="Devanna P."/>
            <person name="Winkler S."/>
            <person name="Jermiin L.S."/>
            <person name="Skirmuntt E.C."/>
            <person name="Katzourakis A."/>
            <person name="Burkitt-Gray L."/>
            <person name="Ray D.A."/>
            <person name="Sullivan K.A.M."/>
            <person name="Roscito J.G."/>
            <person name="Kirilenko B.M."/>
            <person name="Davalos L.M."/>
            <person name="Corthals A.P."/>
            <person name="Power M.L."/>
            <person name="Jones G."/>
            <person name="Ransome R.D."/>
            <person name="Dechmann D.K.N."/>
            <person name="Locatelli A.G."/>
            <person name="Puechmaille S.J."/>
            <person name="Fedrigo O."/>
            <person name="Jarvis E.D."/>
            <person name="Hiller M."/>
            <person name="Vernes S.C."/>
            <person name="Myers E.W."/>
            <person name="Teeling E.C."/>
        </authorList>
    </citation>
    <scope>NUCLEOTIDE SEQUENCE [LARGE SCALE GENOMIC DNA]</scope>
    <source>
        <strain evidence="13">MMyoMyo1</strain>
        <tissue evidence="13">Flight muscle</tissue>
    </source>
</reference>
<evidence type="ECO:0000256" key="4">
    <source>
        <dbReference type="ARBA" id="ARBA00022449"/>
    </source>
</evidence>
<comment type="subcellular location">
    <subcellularLocation>
        <location evidence="1">Cell membrane</location>
        <topology evidence="1">Multi-pass membrane protein</topology>
    </subcellularLocation>
</comment>
<dbReference type="VEuPathDB" id="HostDB:GeneID_118658060"/>
<comment type="function">
    <text evidence="11">Choline/H+ antiporter.</text>
</comment>
<dbReference type="GO" id="GO:0005886">
    <property type="term" value="C:plasma membrane"/>
    <property type="evidence" value="ECO:0007669"/>
    <property type="project" value="UniProtKB-SubCell"/>
</dbReference>
<evidence type="ECO:0000256" key="12">
    <source>
        <dbReference type="SAM" id="Phobius"/>
    </source>
</evidence>
<keyword evidence="3" id="KW-0813">Transport</keyword>
<dbReference type="GO" id="GO:0015101">
    <property type="term" value="F:organic cation transmembrane transporter activity"/>
    <property type="evidence" value="ECO:0007669"/>
    <property type="project" value="UniProtKB-ARBA"/>
</dbReference>
<evidence type="ECO:0000256" key="8">
    <source>
        <dbReference type="ARBA" id="ARBA00023136"/>
    </source>
</evidence>
<keyword evidence="14" id="KW-1185">Reference proteome</keyword>
<keyword evidence="5" id="KW-1003">Cell membrane</keyword>
<organism evidence="13 14">
    <name type="scientific">Myotis myotis</name>
    <name type="common">Greater mouse-eared bat</name>
    <name type="synonym">Vespertilio myotis</name>
    <dbReference type="NCBI Taxonomy" id="51298"/>
    <lineage>
        <taxon>Eukaryota</taxon>
        <taxon>Metazoa</taxon>
        <taxon>Chordata</taxon>
        <taxon>Craniata</taxon>
        <taxon>Vertebrata</taxon>
        <taxon>Euteleostomi</taxon>
        <taxon>Mammalia</taxon>
        <taxon>Eutheria</taxon>
        <taxon>Laurasiatheria</taxon>
        <taxon>Chiroptera</taxon>
        <taxon>Yangochiroptera</taxon>
        <taxon>Vespertilionidae</taxon>
        <taxon>Myotis</taxon>
    </lineage>
</organism>
<evidence type="ECO:0000256" key="7">
    <source>
        <dbReference type="ARBA" id="ARBA00022989"/>
    </source>
</evidence>
<evidence type="ECO:0000256" key="1">
    <source>
        <dbReference type="ARBA" id="ARBA00004651"/>
    </source>
</evidence>
<evidence type="ECO:0000256" key="2">
    <source>
        <dbReference type="ARBA" id="ARBA00007168"/>
    </source>
</evidence>
<keyword evidence="6 12" id="KW-0812">Transmembrane</keyword>
<dbReference type="PANTHER" id="PTHR12385">
    <property type="entry name" value="CHOLINE TRANSPORTER-LIKE (SLC FAMILY 44)"/>
    <property type="match status" value="1"/>
</dbReference>
<comment type="caution">
    <text evidence="13">The sequence shown here is derived from an EMBL/GenBank/DDBJ whole genome shotgun (WGS) entry which is preliminary data.</text>
</comment>
<proteinExistence type="inferred from homology"/>
<accession>A0A7J8A1Q8</accession>
<protein>
    <submittedName>
        <fullName evidence="13">Solute carrier family 44 member 5</fullName>
    </submittedName>
</protein>
<evidence type="ECO:0000313" key="13">
    <source>
        <dbReference type="EMBL" id="KAF6380371.1"/>
    </source>
</evidence>
<evidence type="ECO:0000256" key="11">
    <source>
        <dbReference type="ARBA" id="ARBA00037726"/>
    </source>
</evidence>
<dbReference type="AlphaFoldDB" id="A0A7J8A1Q8"/>
<sequence length="215" mass="24429">MAQRRKPPSIKGDSRAFDPDFKGPIAKRGCTDVLCCMVFILFITGYIILGLIAWVHGDPRRVAYPTDSKGHFCGQKGTPNENKSILFYFNLLSCTSPSVMINLQCPTTQICVSKCPEKFLTYLEIQLPFKRDKHSWEYYSQFCKSPIFHSAKSLSEIVMDDECPAAIFPSKPCKWLLFYHRNTESMKKLLNSLPHFTMGENEVSNITKTGSRPPS</sequence>
<comment type="catalytic activity">
    <reaction evidence="10">
        <text>choline(out) + n H(+)(in) = choline(in) + n H(+)(out)</text>
        <dbReference type="Rhea" id="RHEA:75463"/>
        <dbReference type="ChEBI" id="CHEBI:15354"/>
        <dbReference type="ChEBI" id="CHEBI:15378"/>
    </reaction>
</comment>
<feature type="transmembrane region" description="Helical" evidence="12">
    <location>
        <begin position="33"/>
        <end position="55"/>
    </location>
</feature>
<gene>
    <name evidence="13" type="ORF">mMyoMyo1_017805</name>
</gene>
<keyword evidence="4" id="KW-0050">Antiport</keyword>
<comment type="similarity">
    <text evidence="2">Belongs to the CTL (choline transporter-like) family.</text>
</comment>
<dbReference type="EMBL" id="JABWUV010000002">
    <property type="protein sequence ID" value="KAF6380371.1"/>
    <property type="molecule type" value="Genomic_DNA"/>
</dbReference>
<dbReference type="InterPro" id="IPR007603">
    <property type="entry name" value="Choline_transptr-like"/>
</dbReference>
<evidence type="ECO:0000256" key="10">
    <source>
        <dbReference type="ARBA" id="ARBA00035093"/>
    </source>
</evidence>
<evidence type="ECO:0000256" key="6">
    <source>
        <dbReference type="ARBA" id="ARBA00022692"/>
    </source>
</evidence>
<evidence type="ECO:0000313" key="14">
    <source>
        <dbReference type="Proteomes" id="UP000527355"/>
    </source>
</evidence>
<dbReference type="PANTHER" id="PTHR12385:SF42">
    <property type="entry name" value="CHOLINE TRANSPORTER-LIKE PROTEIN 5"/>
    <property type="match status" value="1"/>
</dbReference>
<name>A0A7J8A1Q8_MYOMY</name>
<keyword evidence="9" id="KW-0325">Glycoprotein</keyword>
<keyword evidence="8 12" id="KW-0472">Membrane</keyword>
<dbReference type="GO" id="GO:0015297">
    <property type="term" value="F:antiporter activity"/>
    <property type="evidence" value="ECO:0007669"/>
    <property type="project" value="UniProtKB-KW"/>
</dbReference>
<evidence type="ECO:0000256" key="3">
    <source>
        <dbReference type="ARBA" id="ARBA00022448"/>
    </source>
</evidence>
<dbReference type="Proteomes" id="UP000527355">
    <property type="component" value="Unassembled WGS sequence"/>
</dbReference>
<keyword evidence="7 12" id="KW-1133">Transmembrane helix</keyword>
<evidence type="ECO:0000256" key="9">
    <source>
        <dbReference type="ARBA" id="ARBA00023180"/>
    </source>
</evidence>
<evidence type="ECO:0000256" key="5">
    <source>
        <dbReference type="ARBA" id="ARBA00022475"/>
    </source>
</evidence>